<dbReference type="EMBL" id="HE612862">
    <property type="protein sequence ID" value="CCE64053.1"/>
    <property type="molecule type" value="Genomic_DNA"/>
</dbReference>
<accession>G8BVX5</accession>
<dbReference type="OrthoDB" id="4069604at2759"/>
<proteinExistence type="predicted"/>
<dbReference type="GO" id="GO:0000749">
    <property type="term" value="P:response to pheromone triggering conjugation with cellular fusion"/>
    <property type="evidence" value="ECO:0007669"/>
    <property type="project" value="EnsemblFungi"/>
</dbReference>
<reference evidence="2 3" key="1">
    <citation type="journal article" date="2011" name="Proc. Natl. Acad. Sci. U.S.A.">
        <title>Evolutionary erosion of yeast sex chromosomes by mating-type switching accidents.</title>
        <authorList>
            <person name="Gordon J.L."/>
            <person name="Armisen D."/>
            <person name="Proux-Wera E."/>
            <person name="Oheigeartaigh S.S."/>
            <person name="Byrne K.P."/>
            <person name="Wolfe K.H."/>
        </authorList>
    </citation>
    <scope>NUCLEOTIDE SEQUENCE [LARGE SCALE GENOMIC DNA]</scope>
    <source>
        <strain evidence="3">ATCC 24235 / CBS 4417 / NBRC 1672 / NRRL Y-8282 / UCD 70-5</strain>
    </source>
</reference>
<dbReference type="AlphaFoldDB" id="G8BVX5"/>
<dbReference type="KEGG" id="tpf:TPHA_0G02170"/>
<dbReference type="OMA" id="AFPWYSS"/>
<dbReference type="HOGENOM" id="CLU_092872_0_0_1"/>
<evidence type="ECO:0000256" key="1">
    <source>
        <dbReference type="SAM" id="SignalP"/>
    </source>
</evidence>
<dbReference type="STRING" id="1071381.G8BVX5"/>
<name>G8BVX5_TETPH</name>
<dbReference type="GO" id="GO:0009277">
    <property type="term" value="C:fungal-type cell wall"/>
    <property type="evidence" value="ECO:0007669"/>
    <property type="project" value="EnsemblFungi"/>
</dbReference>
<dbReference type="RefSeq" id="XP_003686487.1">
    <property type="nucleotide sequence ID" value="XM_003686439.1"/>
</dbReference>
<keyword evidence="3" id="KW-1185">Reference proteome</keyword>
<organism evidence="2 3">
    <name type="scientific">Tetrapisispora phaffii (strain ATCC 24235 / CBS 4417 / NBRC 1672 / NRRL Y-8282 / UCD 70-5)</name>
    <name type="common">Yeast</name>
    <name type="synonym">Fabospora phaffii</name>
    <dbReference type="NCBI Taxonomy" id="1071381"/>
    <lineage>
        <taxon>Eukaryota</taxon>
        <taxon>Fungi</taxon>
        <taxon>Dikarya</taxon>
        <taxon>Ascomycota</taxon>
        <taxon>Saccharomycotina</taxon>
        <taxon>Saccharomycetes</taxon>
        <taxon>Saccharomycetales</taxon>
        <taxon>Saccharomycetaceae</taxon>
        <taxon>Tetrapisispora</taxon>
    </lineage>
</organism>
<feature type="chain" id="PRO_5003508569" evidence="1">
    <location>
        <begin position="20"/>
        <end position="224"/>
    </location>
</feature>
<keyword evidence="1" id="KW-0732">Signal</keyword>
<evidence type="ECO:0000313" key="3">
    <source>
        <dbReference type="Proteomes" id="UP000005666"/>
    </source>
</evidence>
<evidence type="ECO:0000313" key="2">
    <source>
        <dbReference type="EMBL" id="CCE64053.1"/>
    </source>
</evidence>
<dbReference type="Proteomes" id="UP000005666">
    <property type="component" value="Chromosome 7"/>
</dbReference>
<dbReference type="Pfam" id="PF00660">
    <property type="entry name" value="SRP1_TIP1"/>
    <property type="match status" value="1"/>
</dbReference>
<dbReference type="InterPro" id="IPR000992">
    <property type="entry name" value="SRP1_TIP1"/>
</dbReference>
<protein>
    <submittedName>
        <fullName evidence="2">Uncharacterized protein</fullName>
    </submittedName>
</protein>
<dbReference type="eggNOG" id="ENOG502S3Y9">
    <property type="taxonomic scope" value="Eukaryota"/>
</dbReference>
<sequence>MLLLNFIYCIIIVLRISLGSDLPTVTTTALVKGVEVTNSAALAEAKTLAASADYEFILTFLENIDNELGSYKSYLDANKNTLPQKVLNYYYHLASIQSSINLTSDFANEFPFTVFQTFITQFPWYSLMLSEASISTFYLPEDFIAQASILTSTMDTGRSSIIMTNSSSSAIGTNSSTNAVATSIATSSTNSNTTSSTHSSSRNSANLMFNNIPFMLLAAVALIF</sequence>
<gene>
    <name evidence="2" type="primary">TPHA0G02170</name>
    <name evidence="2" type="ordered locus">TPHA_0G02170</name>
</gene>
<dbReference type="GeneID" id="11533686"/>
<feature type="signal peptide" evidence="1">
    <location>
        <begin position="1"/>
        <end position="19"/>
    </location>
</feature>